<dbReference type="SUPFAM" id="SSF46785">
    <property type="entry name" value="Winged helix' DNA-binding domain"/>
    <property type="match status" value="1"/>
</dbReference>
<evidence type="ECO:0000256" key="1">
    <source>
        <dbReference type="ARBA" id="ARBA00023015"/>
    </source>
</evidence>
<evidence type="ECO:0000259" key="4">
    <source>
        <dbReference type="PROSITE" id="PS50042"/>
    </source>
</evidence>
<dbReference type="PROSITE" id="PS51063">
    <property type="entry name" value="HTH_CRP_2"/>
    <property type="match status" value="1"/>
</dbReference>
<keyword evidence="7" id="KW-1185">Reference proteome</keyword>
<proteinExistence type="predicted"/>
<dbReference type="OrthoDB" id="41390at2"/>
<dbReference type="Pfam" id="PF13545">
    <property type="entry name" value="HTH_Crp_2"/>
    <property type="match status" value="1"/>
</dbReference>
<dbReference type="PANTHER" id="PTHR24567:SF74">
    <property type="entry name" value="HTH-TYPE TRANSCRIPTIONAL REGULATOR ARCR"/>
    <property type="match status" value="1"/>
</dbReference>
<name>A0A285FVN5_9ACTN</name>
<dbReference type="InterPro" id="IPR014710">
    <property type="entry name" value="RmlC-like_jellyroll"/>
</dbReference>
<dbReference type="EMBL" id="OBDY01000001">
    <property type="protein sequence ID" value="SNY15198.1"/>
    <property type="molecule type" value="Genomic_DNA"/>
</dbReference>
<dbReference type="SMART" id="SM00100">
    <property type="entry name" value="cNMP"/>
    <property type="match status" value="1"/>
</dbReference>
<organism evidence="6 7">
    <name type="scientific">Paractinoplanes atraurantiacus</name>
    <dbReference type="NCBI Taxonomy" id="1036182"/>
    <lineage>
        <taxon>Bacteria</taxon>
        <taxon>Bacillati</taxon>
        <taxon>Actinomycetota</taxon>
        <taxon>Actinomycetes</taxon>
        <taxon>Micromonosporales</taxon>
        <taxon>Micromonosporaceae</taxon>
        <taxon>Paractinoplanes</taxon>
    </lineage>
</organism>
<keyword evidence="6" id="KW-0808">Transferase</keyword>
<dbReference type="InterPro" id="IPR036388">
    <property type="entry name" value="WH-like_DNA-bd_sf"/>
</dbReference>
<dbReference type="AlphaFoldDB" id="A0A285FVN5"/>
<dbReference type="InterPro" id="IPR012318">
    <property type="entry name" value="HTH_CRP"/>
</dbReference>
<evidence type="ECO:0000256" key="2">
    <source>
        <dbReference type="ARBA" id="ARBA00023125"/>
    </source>
</evidence>
<feature type="domain" description="Cyclic nucleotide-binding" evidence="4">
    <location>
        <begin position="5"/>
        <end position="111"/>
    </location>
</feature>
<sequence length="225" mass="24127">MVDLLSLNLETPLTKEELTSLEASGTGLISRPAGTLLIGEGEVTDDHALLIRKGVVKVLAGSPRRIVYLRGPGQMVGEMAAIRRKPRSASVVALTEVQALHISGARWVQFLVEQPRAALAQIYALDERLAEATRKNVDSFLAAERKFAKSLLELHAMGVGEVTQAGVQLRFSQRDIAEIAGISRESAKDTIGLLKARGVIQTGRSTLTIRDMAAIEAISLGHATA</sequence>
<reference evidence="6 7" key="1">
    <citation type="submission" date="2017-09" db="EMBL/GenBank/DDBJ databases">
        <authorList>
            <person name="Ehlers B."/>
            <person name="Leendertz F.H."/>
        </authorList>
    </citation>
    <scope>NUCLEOTIDE SEQUENCE [LARGE SCALE GENOMIC DNA]</scope>
    <source>
        <strain evidence="6 7">CGMCC 4.6857</strain>
    </source>
</reference>
<feature type="domain" description="HTH crp-type" evidence="5">
    <location>
        <begin position="141"/>
        <end position="213"/>
    </location>
</feature>
<dbReference type="InterPro" id="IPR018490">
    <property type="entry name" value="cNMP-bd_dom_sf"/>
</dbReference>
<dbReference type="GO" id="GO:0005829">
    <property type="term" value="C:cytosol"/>
    <property type="evidence" value="ECO:0007669"/>
    <property type="project" value="TreeGrafter"/>
</dbReference>
<evidence type="ECO:0000256" key="3">
    <source>
        <dbReference type="ARBA" id="ARBA00023163"/>
    </source>
</evidence>
<gene>
    <name evidence="6" type="ORF">SAMN05421748_1011294</name>
</gene>
<evidence type="ECO:0000313" key="7">
    <source>
        <dbReference type="Proteomes" id="UP000219612"/>
    </source>
</evidence>
<accession>A0A285FVN5</accession>
<dbReference type="GO" id="GO:0003700">
    <property type="term" value="F:DNA-binding transcription factor activity"/>
    <property type="evidence" value="ECO:0007669"/>
    <property type="project" value="TreeGrafter"/>
</dbReference>
<dbReference type="Proteomes" id="UP000219612">
    <property type="component" value="Unassembled WGS sequence"/>
</dbReference>
<dbReference type="PANTHER" id="PTHR24567">
    <property type="entry name" value="CRP FAMILY TRANSCRIPTIONAL REGULATORY PROTEIN"/>
    <property type="match status" value="1"/>
</dbReference>
<dbReference type="CDD" id="cd00038">
    <property type="entry name" value="CAP_ED"/>
    <property type="match status" value="1"/>
</dbReference>
<dbReference type="SUPFAM" id="SSF51206">
    <property type="entry name" value="cAMP-binding domain-like"/>
    <property type="match status" value="1"/>
</dbReference>
<keyword evidence="3" id="KW-0804">Transcription</keyword>
<dbReference type="Gene3D" id="1.10.10.10">
    <property type="entry name" value="Winged helix-like DNA-binding domain superfamily/Winged helix DNA-binding domain"/>
    <property type="match status" value="1"/>
</dbReference>
<dbReference type="GO" id="GO:0003677">
    <property type="term" value="F:DNA binding"/>
    <property type="evidence" value="ECO:0007669"/>
    <property type="project" value="UniProtKB-KW"/>
</dbReference>
<protein>
    <submittedName>
        <fullName evidence="6">cAMP-binding domain of CRP or a regulatory subunit of cAMP-dependent protein kinases</fullName>
    </submittedName>
</protein>
<dbReference type="Gene3D" id="2.60.120.10">
    <property type="entry name" value="Jelly Rolls"/>
    <property type="match status" value="1"/>
</dbReference>
<evidence type="ECO:0000313" key="6">
    <source>
        <dbReference type="EMBL" id="SNY15198.1"/>
    </source>
</evidence>
<dbReference type="InterPro" id="IPR036390">
    <property type="entry name" value="WH_DNA-bd_sf"/>
</dbReference>
<dbReference type="Pfam" id="PF00027">
    <property type="entry name" value="cNMP_binding"/>
    <property type="match status" value="1"/>
</dbReference>
<keyword evidence="6" id="KW-0418">Kinase</keyword>
<keyword evidence="2" id="KW-0238">DNA-binding</keyword>
<dbReference type="GO" id="GO:0016301">
    <property type="term" value="F:kinase activity"/>
    <property type="evidence" value="ECO:0007669"/>
    <property type="project" value="UniProtKB-KW"/>
</dbReference>
<dbReference type="InterPro" id="IPR000595">
    <property type="entry name" value="cNMP-bd_dom"/>
</dbReference>
<dbReference type="PROSITE" id="PS50042">
    <property type="entry name" value="CNMP_BINDING_3"/>
    <property type="match status" value="1"/>
</dbReference>
<dbReference type="RefSeq" id="WP_097318598.1">
    <property type="nucleotide sequence ID" value="NZ_OBDY01000001.1"/>
</dbReference>
<keyword evidence="1" id="KW-0805">Transcription regulation</keyword>
<evidence type="ECO:0000259" key="5">
    <source>
        <dbReference type="PROSITE" id="PS51063"/>
    </source>
</evidence>
<dbReference type="SMART" id="SM00419">
    <property type="entry name" value="HTH_CRP"/>
    <property type="match status" value="1"/>
</dbReference>
<dbReference type="InterPro" id="IPR050397">
    <property type="entry name" value="Env_Response_Regulators"/>
</dbReference>